<reference evidence="1" key="1">
    <citation type="submission" date="2018-05" db="EMBL/GenBank/DDBJ databases">
        <authorList>
            <person name="Lanie J.A."/>
            <person name="Ng W.-L."/>
            <person name="Kazmierczak K.M."/>
            <person name="Andrzejewski T.M."/>
            <person name="Davidsen T.M."/>
            <person name="Wayne K.J."/>
            <person name="Tettelin H."/>
            <person name="Glass J.I."/>
            <person name="Rusch D."/>
            <person name="Podicherti R."/>
            <person name="Tsui H.-C.T."/>
            <person name="Winkler M.E."/>
        </authorList>
    </citation>
    <scope>NUCLEOTIDE SEQUENCE</scope>
</reference>
<organism evidence="1">
    <name type="scientific">marine metagenome</name>
    <dbReference type="NCBI Taxonomy" id="408172"/>
    <lineage>
        <taxon>unclassified sequences</taxon>
        <taxon>metagenomes</taxon>
        <taxon>ecological metagenomes</taxon>
    </lineage>
</organism>
<feature type="non-terminal residue" evidence="1">
    <location>
        <position position="1"/>
    </location>
</feature>
<dbReference type="EMBL" id="UINC01054245">
    <property type="protein sequence ID" value="SVB71716.1"/>
    <property type="molecule type" value="Genomic_DNA"/>
</dbReference>
<evidence type="ECO:0000313" key="1">
    <source>
        <dbReference type="EMBL" id="SVB71716.1"/>
    </source>
</evidence>
<accession>A0A382G8Y5</accession>
<sequence>TYKYSCDFEDIKMHVSYDENYSNTNTLGLLDWNYKMVGALAIIRKGKVTFVHPDGDLEEHMLVVTHGHHGSESLKAFFLTDEHGRGDIHMLTINSWDDDGESSYSKTTYLHGIQTYEGNCKVLD</sequence>
<name>A0A382G8Y5_9ZZZZ</name>
<gene>
    <name evidence="1" type="ORF">METZ01_LOCUS224570</name>
</gene>
<proteinExistence type="predicted"/>
<protein>
    <submittedName>
        <fullName evidence="1">Uncharacterized protein</fullName>
    </submittedName>
</protein>
<dbReference type="AlphaFoldDB" id="A0A382G8Y5"/>